<accession>A0A9X9M8G2</accession>
<reference evidence="2 3" key="1">
    <citation type="submission" date="2018-10" db="EMBL/GenBank/DDBJ databases">
        <authorList>
            <person name="Ekblom R."/>
            <person name="Jareborg N."/>
        </authorList>
    </citation>
    <scope>NUCLEOTIDE SEQUENCE [LARGE SCALE GENOMIC DNA]</scope>
    <source>
        <tissue evidence="2">Muscle</tissue>
    </source>
</reference>
<keyword evidence="3" id="KW-1185">Reference proteome</keyword>
<name>A0A9X9M8G2_GULGU</name>
<sequence length="185" mass="20823">PQSLFFLHPSLYLTIYPFIHSSTHPSIHPPTQPPIHPSICPSTHLCISLTILCLLSALTGRFPDYPDESVGGSYLIFADKTPEQVKMELEAEIQESKRKDQEKNKEKEKEKKERKQKKGKKDKTRKGEADTMLKVWPSKFIPVINAGHEEYMSKAGAGWGRVSRPCEGLGVTQGPRESEHMLCGP</sequence>
<feature type="compositionally biased region" description="Basic and acidic residues" evidence="1">
    <location>
        <begin position="87"/>
        <end position="113"/>
    </location>
</feature>
<evidence type="ECO:0000313" key="3">
    <source>
        <dbReference type="Proteomes" id="UP000269945"/>
    </source>
</evidence>
<gene>
    <name evidence="2" type="ORF">BN2614_LOCUS6</name>
</gene>
<dbReference type="AlphaFoldDB" id="A0A9X9M8G2"/>
<dbReference type="EMBL" id="CYRY02044412">
    <property type="protein sequence ID" value="VCX39339.1"/>
    <property type="molecule type" value="Genomic_DNA"/>
</dbReference>
<dbReference type="PANTHER" id="PTHR14690">
    <property type="entry name" value="IQ MOTIF CONTAINING WITH AAA DOMAIN 1"/>
    <property type="match status" value="1"/>
</dbReference>
<proteinExistence type="predicted"/>
<evidence type="ECO:0000313" key="2">
    <source>
        <dbReference type="EMBL" id="VCX39339.1"/>
    </source>
</evidence>
<feature type="region of interest" description="Disordered" evidence="1">
    <location>
        <begin position="87"/>
        <end position="129"/>
    </location>
</feature>
<dbReference type="Proteomes" id="UP000269945">
    <property type="component" value="Unassembled WGS sequence"/>
</dbReference>
<organism evidence="2 3">
    <name type="scientific">Gulo gulo</name>
    <name type="common">Wolverine</name>
    <name type="synonym">Gluton</name>
    <dbReference type="NCBI Taxonomy" id="48420"/>
    <lineage>
        <taxon>Eukaryota</taxon>
        <taxon>Metazoa</taxon>
        <taxon>Chordata</taxon>
        <taxon>Craniata</taxon>
        <taxon>Vertebrata</taxon>
        <taxon>Euteleostomi</taxon>
        <taxon>Mammalia</taxon>
        <taxon>Eutheria</taxon>
        <taxon>Laurasiatheria</taxon>
        <taxon>Carnivora</taxon>
        <taxon>Caniformia</taxon>
        <taxon>Musteloidea</taxon>
        <taxon>Mustelidae</taxon>
        <taxon>Guloninae</taxon>
        <taxon>Gulo</taxon>
    </lineage>
</organism>
<dbReference type="PANTHER" id="PTHR14690:SF6">
    <property type="entry name" value="IQ AND AAA DOMAIN-CONTAINING PROTEIN 1-LIKE"/>
    <property type="match status" value="1"/>
</dbReference>
<comment type="caution">
    <text evidence="2">The sequence shown here is derived from an EMBL/GenBank/DDBJ whole genome shotgun (WGS) entry which is preliminary data.</text>
</comment>
<feature type="compositionally biased region" description="Basic residues" evidence="1">
    <location>
        <begin position="114"/>
        <end position="124"/>
    </location>
</feature>
<feature type="non-terminal residue" evidence="2">
    <location>
        <position position="1"/>
    </location>
</feature>
<dbReference type="InterPro" id="IPR052267">
    <property type="entry name" value="N-DRC_Component"/>
</dbReference>
<protein>
    <submittedName>
        <fullName evidence="2">Uncharacterized protein</fullName>
    </submittedName>
</protein>
<evidence type="ECO:0000256" key="1">
    <source>
        <dbReference type="SAM" id="MobiDB-lite"/>
    </source>
</evidence>